<keyword evidence="3" id="KW-1185">Reference proteome</keyword>
<dbReference type="CDD" id="cd05403">
    <property type="entry name" value="NT_KNTase_like"/>
    <property type="match status" value="1"/>
</dbReference>
<organism evidence="2 3">
    <name type="scientific">Paenibacillus spiritus</name>
    <dbReference type="NCBI Taxonomy" id="2496557"/>
    <lineage>
        <taxon>Bacteria</taxon>
        <taxon>Bacillati</taxon>
        <taxon>Bacillota</taxon>
        <taxon>Bacilli</taxon>
        <taxon>Bacillales</taxon>
        <taxon>Paenibacillaceae</taxon>
        <taxon>Paenibacillus</taxon>
    </lineage>
</organism>
<evidence type="ECO:0000259" key="1">
    <source>
        <dbReference type="Pfam" id="PF01909"/>
    </source>
</evidence>
<feature type="domain" description="Polymerase nucleotidyl transferase" evidence="1">
    <location>
        <begin position="28"/>
        <end position="101"/>
    </location>
</feature>
<evidence type="ECO:0000313" key="2">
    <source>
        <dbReference type="EMBL" id="KAA9007320.1"/>
    </source>
</evidence>
<dbReference type="AlphaFoldDB" id="A0A5J5GH33"/>
<dbReference type="GO" id="GO:0016779">
    <property type="term" value="F:nucleotidyltransferase activity"/>
    <property type="evidence" value="ECO:0007669"/>
    <property type="project" value="InterPro"/>
</dbReference>
<gene>
    <name evidence="2" type="ORF">F4V43_02210</name>
</gene>
<protein>
    <submittedName>
        <fullName evidence="2">Nucleotidyltransferase domain-containing protein</fullName>
    </submittedName>
</protein>
<proteinExistence type="predicted"/>
<dbReference type="EMBL" id="VYKK01000004">
    <property type="protein sequence ID" value="KAA9007320.1"/>
    <property type="molecule type" value="Genomic_DNA"/>
</dbReference>
<dbReference type="SUPFAM" id="SSF81301">
    <property type="entry name" value="Nucleotidyltransferase"/>
    <property type="match status" value="1"/>
</dbReference>
<dbReference type="Gene3D" id="3.30.460.10">
    <property type="entry name" value="Beta Polymerase, domain 2"/>
    <property type="match status" value="1"/>
</dbReference>
<sequence length="116" mass="13497">MKMIIFKVSGVLMKKEVSPDVLRSAKLFSEELLKRYLSIEQVLLFGSQVNGTAKPNSDIDILVIVHDYDEREAINREGFQIKYEIDQRIHFNAVTYEFNEPFIDRIRPGAVEIYSK</sequence>
<comment type="caution">
    <text evidence="2">The sequence shown here is derived from an EMBL/GenBank/DDBJ whole genome shotgun (WGS) entry which is preliminary data.</text>
</comment>
<dbReference type="OrthoDB" id="9803106at2"/>
<name>A0A5J5GH33_9BACL</name>
<dbReference type="InterPro" id="IPR002934">
    <property type="entry name" value="Polymerase_NTP_transf_dom"/>
</dbReference>
<dbReference type="Pfam" id="PF01909">
    <property type="entry name" value="NTP_transf_2"/>
    <property type="match status" value="1"/>
</dbReference>
<reference evidence="2 3" key="1">
    <citation type="submission" date="2019-09" db="EMBL/GenBank/DDBJ databases">
        <title>Bacillus ochoae sp. nov., Paenibacillus whitsoniae sp. nov., Paenibacillus spiritus sp. nov. Isolated from the Mars Exploration Rover during spacecraft assembly.</title>
        <authorList>
            <person name="Seuylemezian A."/>
            <person name="Vaishampayan P."/>
        </authorList>
    </citation>
    <scope>NUCLEOTIDE SEQUENCE [LARGE SCALE GENOMIC DNA]</scope>
    <source>
        <strain evidence="2 3">MER_111</strain>
    </source>
</reference>
<evidence type="ECO:0000313" key="3">
    <source>
        <dbReference type="Proteomes" id="UP000367750"/>
    </source>
</evidence>
<dbReference type="Proteomes" id="UP000367750">
    <property type="component" value="Unassembled WGS sequence"/>
</dbReference>
<keyword evidence="2" id="KW-0808">Transferase</keyword>
<accession>A0A5J5GH33</accession>
<dbReference type="InterPro" id="IPR043519">
    <property type="entry name" value="NT_sf"/>
</dbReference>